<dbReference type="CDD" id="cd12173">
    <property type="entry name" value="PGDH_4"/>
    <property type="match status" value="1"/>
</dbReference>
<evidence type="ECO:0000256" key="4">
    <source>
        <dbReference type="ARBA" id="ARBA00013001"/>
    </source>
</evidence>
<dbReference type="Gene3D" id="3.40.50.720">
    <property type="entry name" value="NAD(P)-binding Rossmann-like Domain"/>
    <property type="match status" value="2"/>
</dbReference>
<dbReference type="InterPro" id="IPR002912">
    <property type="entry name" value="ACT_dom"/>
</dbReference>
<proteinExistence type="inferred from homology"/>
<dbReference type="InterPro" id="IPR006139">
    <property type="entry name" value="D-isomer_2_OHA_DH_cat_dom"/>
</dbReference>
<evidence type="ECO:0000256" key="3">
    <source>
        <dbReference type="ARBA" id="ARBA00005854"/>
    </source>
</evidence>
<keyword evidence="8" id="KW-0520">NAD</keyword>
<organism evidence="15 16">
    <name type="scientific">Pendulispora albinea</name>
    <dbReference type="NCBI Taxonomy" id="2741071"/>
    <lineage>
        <taxon>Bacteria</taxon>
        <taxon>Pseudomonadati</taxon>
        <taxon>Myxococcota</taxon>
        <taxon>Myxococcia</taxon>
        <taxon>Myxococcales</taxon>
        <taxon>Sorangiineae</taxon>
        <taxon>Pendulisporaceae</taxon>
        <taxon>Pendulispora</taxon>
    </lineage>
</organism>
<dbReference type="InterPro" id="IPR006140">
    <property type="entry name" value="D-isomer_DH_NAD-bd"/>
</dbReference>
<comment type="pathway">
    <text evidence="2">Amino-acid biosynthesis; L-serine biosynthesis; L-serine from 3-phospho-D-glycerate: step 1/3.</text>
</comment>
<evidence type="ECO:0000256" key="5">
    <source>
        <dbReference type="ARBA" id="ARBA00013143"/>
    </source>
</evidence>
<dbReference type="Gene3D" id="3.30.70.260">
    <property type="match status" value="1"/>
</dbReference>
<evidence type="ECO:0000313" key="16">
    <source>
        <dbReference type="Proteomes" id="UP001370348"/>
    </source>
</evidence>
<evidence type="ECO:0000256" key="11">
    <source>
        <dbReference type="ARBA" id="ARBA00048126"/>
    </source>
</evidence>
<evidence type="ECO:0000256" key="2">
    <source>
        <dbReference type="ARBA" id="ARBA00005216"/>
    </source>
</evidence>
<keyword evidence="9" id="KW-0718">Serine biosynthesis</keyword>
<dbReference type="EMBL" id="CP089984">
    <property type="protein sequence ID" value="WXB18878.1"/>
    <property type="molecule type" value="Genomic_DNA"/>
</dbReference>
<dbReference type="PROSITE" id="PS51671">
    <property type="entry name" value="ACT"/>
    <property type="match status" value="1"/>
</dbReference>
<evidence type="ECO:0000256" key="8">
    <source>
        <dbReference type="ARBA" id="ARBA00023027"/>
    </source>
</evidence>
<keyword evidence="16" id="KW-1185">Reference proteome</keyword>
<dbReference type="EC" id="1.1.1.399" evidence="4"/>
<gene>
    <name evidence="15" type="ORF">LZC94_16775</name>
</gene>
<comment type="function">
    <text evidence="1">Catalyzes the reversible oxidation of 3-phospho-D-glycerate to 3-phosphonooxypyruvate, the first step of the phosphorylated L-serine biosynthesis pathway. Also catalyzes the reversible oxidation of 2-hydroxyglutarate to 2-oxoglutarate.</text>
</comment>
<comment type="catalytic activity">
    <reaction evidence="11">
        <text>(R)-2-hydroxyglutarate + NAD(+) = 2-oxoglutarate + NADH + H(+)</text>
        <dbReference type="Rhea" id="RHEA:49612"/>
        <dbReference type="ChEBI" id="CHEBI:15378"/>
        <dbReference type="ChEBI" id="CHEBI:15801"/>
        <dbReference type="ChEBI" id="CHEBI:16810"/>
        <dbReference type="ChEBI" id="CHEBI:57540"/>
        <dbReference type="ChEBI" id="CHEBI:57945"/>
        <dbReference type="EC" id="1.1.1.399"/>
    </reaction>
</comment>
<evidence type="ECO:0000256" key="6">
    <source>
        <dbReference type="ARBA" id="ARBA00021582"/>
    </source>
</evidence>
<dbReference type="InterPro" id="IPR036291">
    <property type="entry name" value="NAD(P)-bd_dom_sf"/>
</dbReference>
<dbReference type="SUPFAM" id="SSF55021">
    <property type="entry name" value="ACT-like"/>
    <property type="match status" value="1"/>
</dbReference>
<dbReference type="InterPro" id="IPR045865">
    <property type="entry name" value="ACT-like_dom_sf"/>
</dbReference>
<evidence type="ECO:0000256" key="9">
    <source>
        <dbReference type="ARBA" id="ARBA00023299"/>
    </source>
</evidence>
<dbReference type="SUPFAM" id="SSF51735">
    <property type="entry name" value="NAD(P)-binding Rossmann-fold domains"/>
    <property type="match status" value="1"/>
</dbReference>
<accession>A0ABZ2M8N1</accession>
<reference evidence="15 16" key="1">
    <citation type="submission" date="2021-12" db="EMBL/GenBank/DDBJ databases">
        <title>Discovery of the Pendulisporaceae a myxobacterial family with distinct sporulation behavior and unique specialized metabolism.</title>
        <authorList>
            <person name="Garcia R."/>
            <person name="Popoff A."/>
            <person name="Bader C.D."/>
            <person name="Loehr J."/>
            <person name="Walesch S."/>
            <person name="Walt C."/>
            <person name="Boldt J."/>
            <person name="Bunk B."/>
            <person name="Haeckl F.J.F.P.J."/>
            <person name="Gunesch A.P."/>
            <person name="Birkelbach J."/>
            <person name="Nuebel U."/>
            <person name="Pietschmann T."/>
            <person name="Bach T."/>
            <person name="Mueller R."/>
        </authorList>
    </citation>
    <scope>NUCLEOTIDE SEQUENCE [LARGE SCALE GENOMIC DNA]</scope>
    <source>
        <strain evidence="15 16">MSr11954</strain>
    </source>
</reference>
<dbReference type="SUPFAM" id="SSF52283">
    <property type="entry name" value="Formate/glycerate dehydrogenase catalytic domain-like"/>
    <property type="match status" value="1"/>
</dbReference>
<evidence type="ECO:0000313" key="15">
    <source>
        <dbReference type="EMBL" id="WXB18878.1"/>
    </source>
</evidence>
<dbReference type="PANTHER" id="PTHR42789">
    <property type="entry name" value="D-ISOMER SPECIFIC 2-HYDROXYACID DEHYDROGENASE FAMILY PROTEIN (AFU_ORTHOLOGUE AFUA_6G10090)"/>
    <property type="match status" value="1"/>
</dbReference>
<evidence type="ECO:0000256" key="13">
    <source>
        <dbReference type="RuleBase" id="RU003719"/>
    </source>
</evidence>
<dbReference type="Pfam" id="PF00389">
    <property type="entry name" value="2-Hacid_dh"/>
    <property type="match status" value="1"/>
</dbReference>
<evidence type="ECO:0000256" key="7">
    <source>
        <dbReference type="ARBA" id="ARBA00023002"/>
    </source>
</evidence>
<name>A0ABZ2M8N1_9BACT</name>
<keyword evidence="9" id="KW-0028">Amino-acid biosynthesis</keyword>
<keyword evidence="7 13" id="KW-0560">Oxidoreductase</keyword>
<dbReference type="EC" id="1.1.1.95" evidence="5"/>
<sequence>MIRAMRVVIADKFPENYLLEFRSLGLEVQYHPDASASELPNVAREAEILVVRSTKVTRETIEAASRLQLVIRAGAGIDTIDVEAASARGIYVTNCPGKNSVAVAELTVGLILALDRRIPQNTAELREGRWNKKEYSKADGLKGKTLGLVGLGSIGQAVARRAAAFEMNLVGYTRSPHPELAQSLGIIPCSTLFELAERSDIVSVHIPGNSENRGLFGESFFSRMKHGATFVNTSRGSLHDTAALEKAMRERDLRVGLDVYNPEPEGGAGPFDHPLCKLPGFVGTHHIGASTEQAQNAIAAEAVRICREFVQLGQPLSAVNIERASPAKAQLIVRHYDRVGVLASVLAIVRKYGLNVEEMTNTIFAGAKAAVATIRLASLPPDAMSEELTNLKEQIIQVTVKPC</sequence>
<comment type="similarity">
    <text evidence="3 13">Belongs to the D-isomer specific 2-hydroxyacid dehydrogenase family.</text>
</comment>
<evidence type="ECO:0000256" key="12">
    <source>
        <dbReference type="ARBA" id="ARBA00048731"/>
    </source>
</evidence>
<evidence type="ECO:0000256" key="10">
    <source>
        <dbReference type="ARBA" id="ARBA00030455"/>
    </source>
</evidence>
<dbReference type="RefSeq" id="WP_394828503.1">
    <property type="nucleotide sequence ID" value="NZ_CP089984.1"/>
</dbReference>
<comment type="catalytic activity">
    <reaction evidence="12">
        <text>(2R)-3-phosphoglycerate + NAD(+) = 3-phosphooxypyruvate + NADH + H(+)</text>
        <dbReference type="Rhea" id="RHEA:12641"/>
        <dbReference type="ChEBI" id="CHEBI:15378"/>
        <dbReference type="ChEBI" id="CHEBI:18110"/>
        <dbReference type="ChEBI" id="CHEBI:57540"/>
        <dbReference type="ChEBI" id="CHEBI:57945"/>
        <dbReference type="ChEBI" id="CHEBI:58272"/>
        <dbReference type="EC" id="1.1.1.95"/>
    </reaction>
</comment>
<feature type="domain" description="ACT" evidence="14">
    <location>
        <begin position="330"/>
        <end position="403"/>
    </location>
</feature>
<dbReference type="Proteomes" id="UP001370348">
    <property type="component" value="Chromosome"/>
</dbReference>
<protein>
    <recommendedName>
        <fullName evidence="6">D-3-phosphoglycerate dehydrogenase</fullName>
        <ecNumber evidence="4">1.1.1.399</ecNumber>
        <ecNumber evidence="5">1.1.1.95</ecNumber>
    </recommendedName>
    <alternativeName>
        <fullName evidence="10">2-oxoglutarate reductase</fullName>
    </alternativeName>
</protein>
<dbReference type="InterPro" id="IPR050857">
    <property type="entry name" value="D-2-hydroxyacid_DH"/>
</dbReference>
<evidence type="ECO:0000256" key="1">
    <source>
        <dbReference type="ARBA" id="ARBA00003800"/>
    </source>
</evidence>
<dbReference type="PANTHER" id="PTHR42789:SF1">
    <property type="entry name" value="D-ISOMER SPECIFIC 2-HYDROXYACID DEHYDROGENASE FAMILY PROTEIN (AFU_ORTHOLOGUE AFUA_6G10090)"/>
    <property type="match status" value="1"/>
</dbReference>
<dbReference type="Pfam" id="PF02826">
    <property type="entry name" value="2-Hacid_dh_C"/>
    <property type="match status" value="1"/>
</dbReference>
<evidence type="ECO:0000259" key="14">
    <source>
        <dbReference type="PROSITE" id="PS51671"/>
    </source>
</evidence>